<dbReference type="InterPro" id="IPR022089">
    <property type="entry name" value="Plasmodium-antigen_C"/>
</dbReference>
<organism evidence="3 4">
    <name type="scientific">Plasmodium malariae</name>
    <dbReference type="NCBI Taxonomy" id="5858"/>
    <lineage>
        <taxon>Eukaryota</taxon>
        <taxon>Sar</taxon>
        <taxon>Alveolata</taxon>
        <taxon>Apicomplexa</taxon>
        <taxon>Aconoidasida</taxon>
        <taxon>Haemosporida</taxon>
        <taxon>Plasmodiidae</taxon>
        <taxon>Plasmodium</taxon>
        <taxon>Plasmodium (Plasmodium)</taxon>
    </lineage>
</organism>
<reference evidence="4" key="1">
    <citation type="submission" date="2016-05" db="EMBL/GenBank/DDBJ databases">
        <authorList>
            <person name="Naeem Raeece"/>
        </authorList>
    </citation>
    <scope>NUCLEOTIDE SEQUENCE [LARGE SCALE GENOMIC DNA]</scope>
</reference>
<dbReference type="Proteomes" id="UP000078597">
    <property type="component" value="Unassembled WGS sequence"/>
</dbReference>
<dbReference type="Pfam" id="PF12319">
    <property type="entry name" value="TryThrA_C"/>
    <property type="match status" value="1"/>
</dbReference>
<feature type="transmembrane region" description="Helical" evidence="1">
    <location>
        <begin position="38"/>
        <end position="59"/>
    </location>
</feature>
<dbReference type="EMBL" id="FLQW01005129">
    <property type="protein sequence ID" value="SBS98418.1"/>
    <property type="molecule type" value="Genomic_DNA"/>
</dbReference>
<accession>A0A1A8X3T1</accession>
<dbReference type="VEuPathDB" id="PlasmoDB:PmUG01_05041100"/>
<proteinExistence type="predicted"/>
<dbReference type="AlphaFoldDB" id="A0A1A8X3T1"/>
<gene>
    <name evidence="3" type="ORF">PMALA_063440</name>
</gene>
<sequence>MEMNNDYVVHEAPEYPDHSSLQVQNNNRHILSDINENFGVALIYIGLFIFFCYTLLSVIQHVTRKKKTKIKQESLGAIAYEQKLVKKSEHMKKCLWVNWLNRLEMDWRNFHYSLLEKKENWLREKENDWEVLVKYIESRWNRHDELMNLSYKYYILKISVTWNENQWEEWIRSEAKHLIQIEWENFVYENEYYLDLWIFNNWTQWKDEKIMSWQMQNWKLNEDKYWAKMAKHKWSKSLFSKIKSNLIEWNKRKRTEKKQWEKWVHKKQNFYMNNNEWDIWIQWKEHKMFLLNELKESLVKKWMDEKKWITLIEERPNINLQNNKHVFDNDNNFVRIDSDVS</sequence>
<evidence type="ECO:0000313" key="3">
    <source>
        <dbReference type="EMBL" id="SBS98418.1"/>
    </source>
</evidence>
<name>A0A1A8X3T1_PLAMA</name>
<evidence type="ECO:0000256" key="1">
    <source>
        <dbReference type="SAM" id="Phobius"/>
    </source>
</evidence>
<evidence type="ECO:0000259" key="2">
    <source>
        <dbReference type="Pfam" id="PF12319"/>
    </source>
</evidence>
<keyword evidence="1" id="KW-0472">Membrane</keyword>
<keyword evidence="1" id="KW-0812">Transmembrane</keyword>
<keyword evidence="1" id="KW-1133">Transmembrane helix</keyword>
<evidence type="ECO:0000313" key="4">
    <source>
        <dbReference type="Proteomes" id="UP000078597"/>
    </source>
</evidence>
<feature type="domain" description="Tryptophan/threonine-rich plasmodium antigen C-terminal" evidence="2">
    <location>
        <begin position="96"/>
        <end position="309"/>
    </location>
</feature>
<protein>
    <submittedName>
        <fullName evidence="3">Tryptophan-rich antigen</fullName>
    </submittedName>
</protein>